<feature type="coiled-coil region" evidence="1">
    <location>
        <begin position="30"/>
        <end position="83"/>
    </location>
</feature>
<evidence type="ECO:0000256" key="1">
    <source>
        <dbReference type="SAM" id="Coils"/>
    </source>
</evidence>
<evidence type="ECO:0000256" key="2">
    <source>
        <dbReference type="SAM" id="SignalP"/>
    </source>
</evidence>
<organism evidence="3 4">
    <name type="scientific">Candidatus Zambryskibacteria bacterium RIFCSPHIGHO2_02_38_10.5</name>
    <dbReference type="NCBI Taxonomy" id="1802742"/>
    <lineage>
        <taxon>Bacteria</taxon>
        <taxon>Candidatus Zambryskiibacteriota</taxon>
    </lineage>
</organism>
<name>A0A1G2T8X2_9BACT</name>
<gene>
    <name evidence="3" type="ORF">A2W58_02590</name>
</gene>
<proteinExistence type="predicted"/>
<dbReference type="AlphaFoldDB" id="A0A1G2T8X2"/>
<feature type="chain" id="PRO_5032492894" evidence="2">
    <location>
        <begin position="23"/>
        <end position="206"/>
    </location>
</feature>
<evidence type="ECO:0000313" key="4">
    <source>
        <dbReference type="Proteomes" id="UP000179264"/>
    </source>
</evidence>
<protein>
    <submittedName>
        <fullName evidence="3">Uncharacterized protein</fullName>
    </submittedName>
</protein>
<evidence type="ECO:0000313" key="3">
    <source>
        <dbReference type="EMBL" id="OHA93209.1"/>
    </source>
</evidence>
<keyword evidence="1" id="KW-0175">Coiled coil</keyword>
<dbReference type="EMBL" id="MHVL01000025">
    <property type="protein sequence ID" value="OHA93209.1"/>
    <property type="molecule type" value="Genomic_DNA"/>
</dbReference>
<sequence>MHLKSFLTVLLVFCFFTGVGFAQEDPEQRLVRARATEIEAREARKKAEEELKKKDTPTMKRARKEIEHEVKKERELKEDSEKVLAQSAITGCEDDKVVVNARAVQFSVMAVMASIRIINKSSVSQDIETSSRGIGVAVKNLCPGGAITLAFSRGWVTDSETEEIILTAVGRNQGIGTQTQTFSLYLNRSDVSYRRVQSRVWEIYGR</sequence>
<keyword evidence="2" id="KW-0732">Signal</keyword>
<dbReference type="Proteomes" id="UP000179264">
    <property type="component" value="Unassembled WGS sequence"/>
</dbReference>
<accession>A0A1G2T8X2</accession>
<feature type="signal peptide" evidence="2">
    <location>
        <begin position="1"/>
        <end position="22"/>
    </location>
</feature>
<reference evidence="3 4" key="1">
    <citation type="journal article" date="2016" name="Nat. Commun.">
        <title>Thousands of microbial genomes shed light on interconnected biogeochemical processes in an aquifer system.</title>
        <authorList>
            <person name="Anantharaman K."/>
            <person name="Brown C.T."/>
            <person name="Hug L.A."/>
            <person name="Sharon I."/>
            <person name="Castelle C.J."/>
            <person name="Probst A.J."/>
            <person name="Thomas B.C."/>
            <person name="Singh A."/>
            <person name="Wilkins M.J."/>
            <person name="Karaoz U."/>
            <person name="Brodie E.L."/>
            <person name="Williams K.H."/>
            <person name="Hubbard S.S."/>
            <person name="Banfield J.F."/>
        </authorList>
    </citation>
    <scope>NUCLEOTIDE SEQUENCE [LARGE SCALE GENOMIC DNA]</scope>
</reference>
<comment type="caution">
    <text evidence="3">The sequence shown here is derived from an EMBL/GenBank/DDBJ whole genome shotgun (WGS) entry which is preliminary data.</text>
</comment>